<dbReference type="GO" id="GO:0006004">
    <property type="term" value="P:fucose metabolic process"/>
    <property type="evidence" value="ECO:0007669"/>
    <property type="project" value="InterPro"/>
</dbReference>
<gene>
    <name evidence="13" type="ORF">GE061_002172</name>
</gene>
<evidence type="ECO:0000256" key="8">
    <source>
        <dbReference type="ARBA" id="ARBA00074133"/>
    </source>
</evidence>
<feature type="domain" description="Glycoside hydrolase family 29 N-terminal" evidence="11">
    <location>
        <begin position="75"/>
        <end position="420"/>
    </location>
</feature>
<dbReference type="PANTHER" id="PTHR10030:SF37">
    <property type="entry name" value="ALPHA-L-FUCOSIDASE-RELATED"/>
    <property type="match status" value="1"/>
</dbReference>
<evidence type="ECO:0000256" key="4">
    <source>
        <dbReference type="ARBA" id="ARBA00022729"/>
    </source>
</evidence>
<name>A0A6A4JCE8_APOLU</name>
<proteinExistence type="inferred from homology"/>
<dbReference type="GO" id="GO:0005764">
    <property type="term" value="C:lysosome"/>
    <property type="evidence" value="ECO:0007669"/>
    <property type="project" value="TreeGrafter"/>
</dbReference>
<dbReference type="InterPro" id="IPR000933">
    <property type="entry name" value="Glyco_hydro_29"/>
</dbReference>
<dbReference type="Gene3D" id="2.60.40.1180">
    <property type="entry name" value="Golgi alpha-mannosidase II"/>
    <property type="match status" value="1"/>
</dbReference>
<evidence type="ECO:0000259" key="11">
    <source>
        <dbReference type="Pfam" id="PF01120"/>
    </source>
</evidence>
<keyword evidence="5" id="KW-0378">Hydrolase</keyword>
<evidence type="ECO:0000256" key="5">
    <source>
        <dbReference type="ARBA" id="ARBA00022801"/>
    </source>
</evidence>
<protein>
    <recommendedName>
        <fullName evidence="8">Putative alpha-L-fucosidase</fullName>
        <ecNumber evidence="3">3.2.1.51</ecNumber>
    </recommendedName>
    <alternativeName>
        <fullName evidence="9">Alpha-L-fucoside fucohydrolase</fullName>
    </alternativeName>
</protein>
<dbReference type="Pfam" id="PF16757">
    <property type="entry name" value="Fucosidase_C"/>
    <property type="match status" value="1"/>
</dbReference>
<keyword evidence="6" id="KW-0325">Glycoprotein</keyword>
<keyword evidence="4" id="KW-0732">Signal</keyword>
<evidence type="ECO:0000256" key="9">
    <source>
        <dbReference type="ARBA" id="ARBA00081661"/>
    </source>
</evidence>
<evidence type="ECO:0000256" key="6">
    <source>
        <dbReference type="ARBA" id="ARBA00023180"/>
    </source>
</evidence>
<dbReference type="SUPFAM" id="SSF51445">
    <property type="entry name" value="(Trans)glycosidases"/>
    <property type="match status" value="1"/>
</dbReference>
<reference evidence="13" key="1">
    <citation type="journal article" date="2021" name="Mol. Ecol. Resour.">
        <title>Apolygus lucorum genome provides insights into omnivorousness and mesophyll feeding.</title>
        <authorList>
            <person name="Liu Y."/>
            <person name="Liu H."/>
            <person name="Wang H."/>
            <person name="Huang T."/>
            <person name="Liu B."/>
            <person name="Yang B."/>
            <person name="Yin L."/>
            <person name="Li B."/>
            <person name="Zhang Y."/>
            <person name="Zhang S."/>
            <person name="Jiang F."/>
            <person name="Zhang X."/>
            <person name="Ren Y."/>
            <person name="Wang B."/>
            <person name="Wang S."/>
            <person name="Lu Y."/>
            <person name="Wu K."/>
            <person name="Fan W."/>
            <person name="Wang G."/>
        </authorList>
    </citation>
    <scope>NUCLEOTIDE SEQUENCE</scope>
    <source>
        <strain evidence="13">12Hb</strain>
    </source>
</reference>
<dbReference type="InterPro" id="IPR057739">
    <property type="entry name" value="Glyco_hydro_29_N"/>
</dbReference>
<evidence type="ECO:0000256" key="1">
    <source>
        <dbReference type="ARBA" id="ARBA00004071"/>
    </source>
</evidence>
<dbReference type="AlphaFoldDB" id="A0A6A4JCE8"/>
<dbReference type="InterPro" id="IPR031919">
    <property type="entry name" value="Fucosidase_C"/>
</dbReference>
<dbReference type="Proteomes" id="UP000466442">
    <property type="component" value="Unassembled WGS sequence"/>
</dbReference>
<keyword evidence="7" id="KW-0326">Glycosidase</keyword>
<dbReference type="InterPro" id="IPR017853">
    <property type="entry name" value="GH"/>
</dbReference>
<evidence type="ECO:0000313" key="13">
    <source>
        <dbReference type="EMBL" id="KAF6203837.1"/>
    </source>
</evidence>
<dbReference type="GO" id="GO:0004560">
    <property type="term" value="F:alpha-L-fucosidase activity"/>
    <property type="evidence" value="ECO:0007669"/>
    <property type="project" value="UniProtKB-EC"/>
</dbReference>
<organism evidence="13 14">
    <name type="scientific">Apolygus lucorum</name>
    <name type="common">Small green plant bug</name>
    <name type="synonym">Lygocoris lucorum</name>
    <dbReference type="NCBI Taxonomy" id="248454"/>
    <lineage>
        <taxon>Eukaryota</taxon>
        <taxon>Metazoa</taxon>
        <taxon>Ecdysozoa</taxon>
        <taxon>Arthropoda</taxon>
        <taxon>Hexapoda</taxon>
        <taxon>Insecta</taxon>
        <taxon>Pterygota</taxon>
        <taxon>Neoptera</taxon>
        <taxon>Paraneoptera</taxon>
        <taxon>Hemiptera</taxon>
        <taxon>Heteroptera</taxon>
        <taxon>Panheteroptera</taxon>
        <taxon>Cimicomorpha</taxon>
        <taxon>Miridae</taxon>
        <taxon>Mirini</taxon>
        <taxon>Apolygus</taxon>
    </lineage>
</organism>
<dbReference type="FunFam" id="3.20.20.80:FF:000027">
    <property type="entry name" value="Alpha-L-fucosidase"/>
    <property type="match status" value="1"/>
</dbReference>
<dbReference type="PANTHER" id="PTHR10030">
    <property type="entry name" value="ALPHA-L-FUCOSIDASE"/>
    <property type="match status" value="1"/>
</dbReference>
<evidence type="ECO:0000256" key="2">
    <source>
        <dbReference type="ARBA" id="ARBA00007951"/>
    </source>
</evidence>
<dbReference type="GO" id="GO:0016139">
    <property type="term" value="P:glycoside catabolic process"/>
    <property type="evidence" value="ECO:0007669"/>
    <property type="project" value="TreeGrafter"/>
</dbReference>
<comment type="similarity">
    <text evidence="2">Belongs to the glycosyl hydrolase 29 family.</text>
</comment>
<evidence type="ECO:0000313" key="14">
    <source>
        <dbReference type="Proteomes" id="UP000466442"/>
    </source>
</evidence>
<evidence type="ECO:0000259" key="12">
    <source>
        <dbReference type="Pfam" id="PF16757"/>
    </source>
</evidence>
<feature type="domain" description="Alpha-L-fucosidase C-terminal" evidence="12">
    <location>
        <begin position="432"/>
        <end position="516"/>
    </location>
</feature>
<feature type="region of interest" description="Disordered" evidence="10">
    <location>
        <begin position="54"/>
        <end position="86"/>
    </location>
</feature>
<sequence>MDHQSGGTFDERREEQRFELRARFNMKITLLLVTLVVATEAAYNREPGRRAQLMAAAQESADLQQQQPQTEAETKSTGPARPYTPNWDSLDARPLPAWYDDAKVGIFIHWGVFSVPSFPSEWFWMYWKGKPSPNEQYRKMIDNFMKNNYKPKFSYQDFAKEFTAEFFNATLWADIIENAGAKYVILTSKHHEGYALWPSRYSYSWNSVDVGPHRDIVGELRKAILKKNNVKFGLYHSLYEWFNPVYMADRAKNFTTRDFVDNKVYLEMKELVNTYKPDIFWSDGEEEAPSKYWRSEEFLAWLYNSSPVKESVVVNDRWGTGTACKHGGMFTCQDRYNPGSLQNHKWENAMTIDKTTWGFCRTSNIEDYMTAQDLVDQIASTIACGGNIVMNVGPAKDGTISPIFQDRLYSVGSWLRVNGEAIYGSRPWDTCQNDTLTPNTWYTVDKTGNNLYVIMLRWPKTGVLQLGCPKLSKSPLVTILGLPDTPLNLTTTATHLEITLPNKAVAPTEWGSVLKIANFHLQN</sequence>
<dbReference type="EMBL" id="WIXP02000010">
    <property type="protein sequence ID" value="KAF6203837.1"/>
    <property type="molecule type" value="Genomic_DNA"/>
</dbReference>
<evidence type="ECO:0000256" key="10">
    <source>
        <dbReference type="SAM" id="MobiDB-lite"/>
    </source>
</evidence>
<evidence type="ECO:0000256" key="7">
    <source>
        <dbReference type="ARBA" id="ARBA00023295"/>
    </source>
</evidence>
<comment type="function">
    <text evidence="1">Alpha-L-fucosidase is responsible for hydrolyzing the alpha-1,6-linked fucose joined to the reducing-end N-acetylglucosamine of the carbohydrate moieties of glycoproteins.</text>
</comment>
<accession>A0A6A4JCE8</accession>
<dbReference type="SMART" id="SM00812">
    <property type="entry name" value="Alpha_L_fucos"/>
    <property type="match status" value="1"/>
</dbReference>
<dbReference type="OrthoDB" id="6039950at2759"/>
<dbReference type="InterPro" id="IPR013780">
    <property type="entry name" value="Glyco_hydro_b"/>
</dbReference>
<dbReference type="EC" id="3.2.1.51" evidence="3"/>
<keyword evidence="14" id="KW-1185">Reference proteome</keyword>
<dbReference type="Gene3D" id="3.20.20.80">
    <property type="entry name" value="Glycosidases"/>
    <property type="match status" value="1"/>
</dbReference>
<feature type="compositionally biased region" description="Polar residues" evidence="10">
    <location>
        <begin position="61"/>
        <end position="77"/>
    </location>
</feature>
<dbReference type="InterPro" id="IPR016286">
    <property type="entry name" value="FUC_metazoa-typ"/>
</dbReference>
<dbReference type="PRINTS" id="PR00741">
    <property type="entry name" value="GLHYDRLASE29"/>
</dbReference>
<comment type="caution">
    <text evidence="13">The sequence shown here is derived from an EMBL/GenBank/DDBJ whole genome shotgun (WGS) entry which is preliminary data.</text>
</comment>
<dbReference type="Pfam" id="PF01120">
    <property type="entry name" value="Alpha_L_fucos"/>
    <property type="match status" value="1"/>
</dbReference>
<evidence type="ECO:0000256" key="3">
    <source>
        <dbReference type="ARBA" id="ARBA00012662"/>
    </source>
</evidence>